<comment type="caution">
    <text evidence="1">The sequence shown here is derived from an EMBL/GenBank/DDBJ whole genome shotgun (WGS) entry which is preliminary data.</text>
</comment>
<evidence type="ECO:0000313" key="1">
    <source>
        <dbReference type="EMBL" id="KKZ63432.1"/>
    </source>
</evidence>
<dbReference type="Proteomes" id="UP000034164">
    <property type="component" value="Unassembled WGS sequence"/>
</dbReference>
<evidence type="ECO:0000313" key="2">
    <source>
        <dbReference type="Proteomes" id="UP000034164"/>
    </source>
</evidence>
<sequence length="93" mass="10796">MPGALAHEVDWSTTNDCILSRVRYAGRYWINHLLESHFNSYVNGKAYEYLKDHILHRLEVLGLLDKVSEGVKMMEEFSERLSSIQVGSHSFRL</sequence>
<dbReference type="VEuPathDB" id="FungiDB:EMCG_02243"/>
<name>A0A0G2HYR0_9EURO</name>
<dbReference type="AlphaFoldDB" id="A0A0G2HYR0"/>
<dbReference type="OrthoDB" id="674604at2759"/>
<proteinExistence type="predicted"/>
<protein>
    <submittedName>
        <fullName evidence="1">Uncharacterized protein</fullName>
    </submittedName>
</protein>
<reference evidence="2" key="1">
    <citation type="journal article" date="2015" name="PLoS Genet.">
        <title>The dynamic genome and transcriptome of the human fungal pathogen Blastomyces and close relative Emmonsia.</title>
        <authorList>
            <person name="Munoz J.F."/>
            <person name="Gauthier G.M."/>
            <person name="Desjardins C.A."/>
            <person name="Gallo J.E."/>
            <person name="Holder J."/>
            <person name="Sullivan T.D."/>
            <person name="Marty A.J."/>
            <person name="Carmen J.C."/>
            <person name="Chen Z."/>
            <person name="Ding L."/>
            <person name="Gujja S."/>
            <person name="Magrini V."/>
            <person name="Misas E."/>
            <person name="Mitreva M."/>
            <person name="Priest M."/>
            <person name="Saif S."/>
            <person name="Whiston E.A."/>
            <person name="Young S."/>
            <person name="Zeng Q."/>
            <person name="Goldman W.E."/>
            <person name="Mardis E.R."/>
            <person name="Taylor J.W."/>
            <person name="McEwen J.G."/>
            <person name="Clay O.K."/>
            <person name="Klein B.S."/>
            <person name="Cuomo C.A."/>
        </authorList>
    </citation>
    <scope>NUCLEOTIDE SEQUENCE [LARGE SCALE GENOMIC DNA]</scope>
    <source>
        <strain evidence="2">UAMH 3008</strain>
    </source>
</reference>
<accession>A0A0G2HYR0</accession>
<dbReference type="EMBL" id="LCZI01000983">
    <property type="protein sequence ID" value="KKZ63432.1"/>
    <property type="molecule type" value="Genomic_DNA"/>
</dbReference>
<organism evidence="1 2">
    <name type="scientific">[Emmonsia] crescens</name>
    <dbReference type="NCBI Taxonomy" id="73230"/>
    <lineage>
        <taxon>Eukaryota</taxon>
        <taxon>Fungi</taxon>
        <taxon>Dikarya</taxon>
        <taxon>Ascomycota</taxon>
        <taxon>Pezizomycotina</taxon>
        <taxon>Eurotiomycetes</taxon>
        <taxon>Eurotiomycetidae</taxon>
        <taxon>Onygenales</taxon>
        <taxon>Ajellomycetaceae</taxon>
        <taxon>Emergomyces</taxon>
    </lineage>
</organism>
<gene>
    <name evidence="1" type="ORF">EMCG_02243</name>
</gene>